<dbReference type="EMBL" id="HACG01010657">
    <property type="protein sequence ID" value="CEK57522.1"/>
    <property type="molecule type" value="Transcribed_RNA"/>
</dbReference>
<keyword evidence="1" id="KW-0812">Transmembrane</keyword>
<name>A0A0B6YMZ7_9EUPU</name>
<reference evidence="2" key="1">
    <citation type="submission" date="2014-12" db="EMBL/GenBank/DDBJ databases">
        <title>Insight into the proteome of Arion vulgaris.</title>
        <authorList>
            <person name="Aradska J."/>
            <person name="Bulat T."/>
            <person name="Smidak R."/>
            <person name="Sarate P."/>
            <person name="Gangsoo J."/>
            <person name="Sialana F."/>
            <person name="Bilban M."/>
            <person name="Lubec G."/>
        </authorList>
    </citation>
    <scope>NUCLEOTIDE SEQUENCE</scope>
    <source>
        <tissue evidence="2">Skin</tissue>
    </source>
</reference>
<sequence length="75" mass="8415">LPVYIPIQMKAFKISGSYCFNTAIPYSLTMGISGFPLLMALIDVIDLNSTTEEMFKLWVQIAIFFPVLKVPSNIL</sequence>
<keyword evidence="1" id="KW-1133">Transmembrane helix</keyword>
<proteinExistence type="predicted"/>
<evidence type="ECO:0000313" key="2">
    <source>
        <dbReference type="EMBL" id="CEK57522.1"/>
    </source>
</evidence>
<keyword evidence="1" id="KW-0472">Membrane</keyword>
<organism evidence="2">
    <name type="scientific">Arion vulgaris</name>
    <dbReference type="NCBI Taxonomy" id="1028688"/>
    <lineage>
        <taxon>Eukaryota</taxon>
        <taxon>Metazoa</taxon>
        <taxon>Spiralia</taxon>
        <taxon>Lophotrochozoa</taxon>
        <taxon>Mollusca</taxon>
        <taxon>Gastropoda</taxon>
        <taxon>Heterobranchia</taxon>
        <taxon>Euthyneura</taxon>
        <taxon>Panpulmonata</taxon>
        <taxon>Eupulmonata</taxon>
        <taxon>Stylommatophora</taxon>
        <taxon>Helicina</taxon>
        <taxon>Arionoidea</taxon>
        <taxon>Arionidae</taxon>
        <taxon>Arion</taxon>
    </lineage>
</organism>
<dbReference type="AlphaFoldDB" id="A0A0B6YMZ7"/>
<protein>
    <submittedName>
        <fullName evidence="2">Uncharacterized protein</fullName>
    </submittedName>
</protein>
<evidence type="ECO:0000256" key="1">
    <source>
        <dbReference type="SAM" id="Phobius"/>
    </source>
</evidence>
<feature type="transmembrane region" description="Helical" evidence="1">
    <location>
        <begin position="23"/>
        <end position="45"/>
    </location>
</feature>
<gene>
    <name evidence="2" type="primary">ORF30381</name>
</gene>
<feature type="non-terminal residue" evidence="2">
    <location>
        <position position="1"/>
    </location>
</feature>
<accession>A0A0B6YMZ7</accession>
<feature type="non-terminal residue" evidence="2">
    <location>
        <position position="75"/>
    </location>
</feature>
<feature type="transmembrane region" description="Helical" evidence="1">
    <location>
        <begin position="57"/>
        <end position="74"/>
    </location>
</feature>